<name>A0AA88PVQ9_9TELE</name>
<dbReference type="EMBL" id="JAUYZG010000008">
    <property type="protein sequence ID" value="KAK2901022.1"/>
    <property type="molecule type" value="Genomic_DNA"/>
</dbReference>
<feature type="region of interest" description="Disordered" evidence="1">
    <location>
        <begin position="83"/>
        <end position="102"/>
    </location>
</feature>
<dbReference type="AlphaFoldDB" id="A0AA88PVQ9"/>
<gene>
    <name evidence="2" type="ORF">Q8A67_009137</name>
</gene>
<proteinExistence type="predicted"/>
<evidence type="ECO:0000256" key="1">
    <source>
        <dbReference type="SAM" id="MobiDB-lite"/>
    </source>
</evidence>
<evidence type="ECO:0000313" key="3">
    <source>
        <dbReference type="Proteomes" id="UP001187343"/>
    </source>
</evidence>
<accession>A0AA88PVQ9</accession>
<sequence length="102" mass="11668">MATVSLNSCVKSLRTPLTHTHTHTHTHSLAGTRRAHSTGHWLALSRVLFKPARLLHFQKQVLDWKLTSKRHVIQSVTKEAESEYAQARRQNNMHSPLPEDQS</sequence>
<dbReference type="Proteomes" id="UP001187343">
    <property type="component" value="Unassembled WGS sequence"/>
</dbReference>
<comment type="caution">
    <text evidence="2">The sequence shown here is derived from an EMBL/GenBank/DDBJ whole genome shotgun (WGS) entry which is preliminary data.</text>
</comment>
<organism evidence="2 3">
    <name type="scientific">Cirrhinus molitorella</name>
    <name type="common">mud carp</name>
    <dbReference type="NCBI Taxonomy" id="172907"/>
    <lineage>
        <taxon>Eukaryota</taxon>
        <taxon>Metazoa</taxon>
        <taxon>Chordata</taxon>
        <taxon>Craniata</taxon>
        <taxon>Vertebrata</taxon>
        <taxon>Euteleostomi</taxon>
        <taxon>Actinopterygii</taxon>
        <taxon>Neopterygii</taxon>
        <taxon>Teleostei</taxon>
        <taxon>Ostariophysi</taxon>
        <taxon>Cypriniformes</taxon>
        <taxon>Cyprinidae</taxon>
        <taxon>Labeoninae</taxon>
        <taxon>Labeonini</taxon>
        <taxon>Cirrhinus</taxon>
    </lineage>
</organism>
<reference evidence="2" key="1">
    <citation type="submission" date="2023-08" db="EMBL/GenBank/DDBJ databases">
        <title>Chromosome-level Genome Assembly of mud carp (Cirrhinus molitorella).</title>
        <authorList>
            <person name="Liu H."/>
        </authorList>
    </citation>
    <scope>NUCLEOTIDE SEQUENCE</scope>
    <source>
        <strain evidence="2">Prfri</strain>
        <tissue evidence="2">Muscle</tissue>
    </source>
</reference>
<evidence type="ECO:0000313" key="2">
    <source>
        <dbReference type="EMBL" id="KAK2901022.1"/>
    </source>
</evidence>
<protein>
    <submittedName>
        <fullName evidence="2">Uncharacterized protein</fullName>
    </submittedName>
</protein>
<keyword evidence="3" id="KW-1185">Reference proteome</keyword>